<keyword evidence="3" id="KW-1185">Reference proteome</keyword>
<dbReference type="STRING" id="418495.SAMN05216215_103737"/>
<dbReference type="Proteomes" id="UP000199529">
    <property type="component" value="Unassembled WGS sequence"/>
</dbReference>
<feature type="region of interest" description="Disordered" evidence="1">
    <location>
        <begin position="1"/>
        <end position="46"/>
    </location>
</feature>
<evidence type="ECO:0000313" key="3">
    <source>
        <dbReference type="Proteomes" id="UP000199529"/>
    </source>
</evidence>
<name>A0A1H3NBP2_9PSEU</name>
<accession>A0A1H3NBP2</accession>
<gene>
    <name evidence="2" type="ORF">SAMN05216215_103737</name>
</gene>
<reference evidence="3" key="1">
    <citation type="submission" date="2016-10" db="EMBL/GenBank/DDBJ databases">
        <authorList>
            <person name="Varghese N."/>
            <person name="Submissions S."/>
        </authorList>
    </citation>
    <scope>NUCLEOTIDE SEQUENCE [LARGE SCALE GENOMIC DNA]</scope>
    <source>
        <strain evidence="3">CGMCC 4.3530</strain>
    </source>
</reference>
<evidence type="ECO:0000313" key="2">
    <source>
        <dbReference type="EMBL" id="SDY85895.1"/>
    </source>
</evidence>
<organism evidence="2 3">
    <name type="scientific">Saccharopolyspora shandongensis</name>
    <dbReference type="NCBI Taxonomy" id="418495"/>
    <lineage>
        <taxon>Bacteria</taxon>
        <taxon>Bacillati</taxon>
        <taxon>Actinomycetota</taxon>
        <taxon>Actinomycetes</taxon>
        <taxon>Pseudonocardiales</taxon>
        <taxon>Pseudonocardiaceae</taxon>
        <taxon>Saccharopolyspora</taxon>
    </lineage>
</organism>
<evidence type="ECO:0000256" key="1">
    <source>
        <dbReference type="SAM" id="MobiDB-lite"/>
    </source>
</evidence>
<dbReference type="EMBL" id="FNOK01000037">
    <property type="protein sequence ID" value="SDY85895.1"/>
    <property type="molecule type" value="Genomic_DNA"/>
</dbReference>
<sequence>MARLARASSNQSAHHSHTLPDTLYSPKPLGWNDQGAEWVELPNSDP</sequence>
<protein>
    <submittedName>
        <fullName evidence="2">Uncharacterized protein</fullName>
    </submittedName>
</protein>
<dbReference type="AlphaFoldDB" id="A0A1H3NBP2"/>
<proteinExistence type="predicted"/>